<feature type="transmembrane region" description="Helical" evidence="7">
    <location>
        <begin position="150"/>
        <end position="169"/>
    </location>
</feature>
<dbReference type="GO" id="GO:0006508">
    <property type="term" value="P:proteolysis"/>
    <property type="evidence" value="ECO:0007669"/>
    <property type="project" value="UniProtKB-KW"/>
</dbReference>
<gene>
    <name evidence="9" type="ORF">O0535_07160</name>
</gene>
<name>A0ABT4HW96_9BACL</name>
<evidence type="ECO:0000313" key="10">
    <source>
        <dbReference type="Proteomes" id="UP001067708"/>
    </source>
</evidence>
<evidence type="ECO:0000259" key="8">
    <source>
        <dbReference type="Pfam" id="PF02163"/>
    </source>
</evidence>
<dbReference type="InterPro" id="IPR008915">
    <property type="entry name" value="Peptidase_M50"/>
</dbReference>
<feature type="transmembrane region" description="Helical" evidence="7">
    <location>
        <begin position="277"/>
        <end position="297"/>
    </location>
</feature>
<organism evidence="9 10">
    <name type="scientific">Brevibacillus halotolerans</name>
    <dbReference type="NCBI Taxonomy" id="1507437"/>
    <lineage>
        <taxon>Bacteria</taxon>
        <taxon>Bacillati</taxon>
        <taxon>Bacillota</taxon>
        <taxon>Bacilli</taxon>
        <taxon>Bacillales</taxon>
        <taxon>Paenibacillaceae</taxon>
        <taxon>Brevibacillus</taxon>
    </lineage>
</organism>
<sequence>MAAAQAESITEKDMHFLSYPFQLQKEVEMIQGANNQTMLFHSTSGKYILIPELGVKILRMLDGKMTGQDVVHVLESEYPNHSSIQILVYRFFRDLQRSGVLNIEPEEEHGFDSVIHKVSHRPILKLPLVRTIEAVTVFITRMISFVPKPAARILLTGISMGAIFLFLWSGNIFGFFPNLAQVVWGFVVPVILIHLIFHELAHAVVSQYFGVRIREAGIGLLYYFIPIAYVDRTDTYRLQNKFHRMYISLAGPFFDLSAAGVWAAIALVLGETRWGETASLISFLGIMLMIGNLNLLLPTDGYHALEAATGEMVLRRRAFLYVFYRMMRRPLPSYLQNVRSPRSMIYMIYTMLSFLYMCLLFVVIGFVAYTLF</sequence>
<comment type="caution">
    <text evidence="9">The sequence shown here is derived from an EMBL/GenBank/DDBJ whole genome shotgun (WGS) entry which is preliminary data.</text>
</comment>
<keyword evidence="4 7" id="KW-0812">Transmembrane</keyword>
<keyword evidence="10" id="KW-1185">Reference proteome</keyword>
<protein>
    <submittedName>
        <fullName evidence="9">Site-2 protease family protein</fullName>
    </submittedName>
</protein>
<dbReference type="CDD" id="cd05709">
    <property type="entry name" value="S2P-M50"/>
    <property type="match status" value="1"/>
</dbReference>
<dbReference type="Proteomes" id="UP001067708">
    <property type="component" value="Unassembled WGS sequence"/>
</dbReference>
<accession>A0ABT4HW96</accession>
<comment type="subcellular location">
    <subcellularLocation>
        <location evidence="2">Membrane</location>
        <topology evidence="2">Multi-pass membrane protein</topology>
    </subcellularLocation>
</comment>
<evidence type="ECO:0000256" key="1">
    <source>
        <dbReference type="ARBA" id="ARBA00001947"/>
    </source>
</evidence>
<evidence type="ECO:0000256" key="4">
    <source>
        <dbReference type="ARBA" id="ARBA00022692"/>
    </source>
</evidence>
<evidence type="ECO:0000256" key="6">
    <source>
        <dbReference type="ARBA" id="ARBA00023136"/>
    </source>
</evidence>
<evidence type="ECO:0000256" key="7">
    <source>
        <dbReference type="SAM" id="Phobius"/>
    </source>
</evidence>
<dbReference type="EMBL" id="JAPTNG010000005">
    <property type="protein sequence ID" value="MCZ0830567.1"/>
    <property type="molecule type" value="Genomic_DNA"/>
</dbReference>
<dbReference type="Pfam" id="PF05402">
    <property type="entry name" value="PqqD"/>
    <property type="match status" value="1"/>
</dbReference>
<keyword evidence="6 7" id="KW-0472">Membrane</keyword>
<keyword evidence="9" id="KW-0645">Protease</keyword>
<comment type="similarity">
    <text evidence="3">Belongs to the peptidase M50B family.</text>
</comment>
<feature type="transmembrane region" description="Helical" evidence="7">
    <location>
        <begin position="175"/>
        <end position="197"/>
    </location>
</feature>
<dbReference type="GO" id="GO:0008233">
    <property type="term" value="F:peptidase activity"/>
    <property type="evidence" value="ECO:0007669"/>
    <property type="project" value="UniProtKB-KW"/>
</dbReference>
<evidence type="ECO:0000313" key="9">
    <source>
        <dbReference type="EMBL" id="MCZ0830567.1"/>
    </source>
</evidence>
<dbReference type="Pfam" id="PF02163">
    <property type="entry name" value="Peptidase_M50"/>
    <property type="match status" value="1"/>
</dbReference>
<keyword evidence="9" id="KW-0378">Hydrolase</keyword>
<keyword evidence="5 7" id="KW-1133">Transmembrane helix</keyword>
<dbReference type="InterPro" id="IPR008792">
    <property type="entry name" value="PQQD"/>
</dbReference>
<dbReference type="RefSeq" id="WP_258417004.1">
    <property type="nucleotide sequence ID" value="NZ_JAPTNG010000005.1"/>
</dbReference>
<evidence type="ECO:0000256" key="2">
    <source>
        <dbReference type="ARBA" id="ARBA00004141"/>
    </source>
</evidence>
<proteinExistence type="inferred from homology"/>
<evidence type="ECO:0000256" key="5">
    <source>
        <dbReference type="ARBA" id="ARBA00022989"/>
    </source>
</evidence>
<evidence type="ECO:0000256" key="3">
    <source>
        <dbReference type="ARBA" id="ARBA00007931"/>
    </source>
</evidence>
<reference evidence="9" key="1">
    <citation type="submission" date="2022-09" db="EMBL/GenBank/DDBJ databases">
        <title>Genome analysis and characterization of larvicidal activity of Brevibacillus strains.</title>
        <authorList>
            <person name="Patrusheva E.V."/>
            <person name="Izotova A.O."/>
            <person name="Toshchakov S.V."/>
            <person name="Sineoky S.P."/>
        </authorList>
    </citation>
    <scope>NUCLEOTIDE SEQUENCE</scope>
    <source>
        <strain evidence="9">VKPM_B-13244</strain>
    </source>
</reference>
<comment type="cofactor">
    <cofactor evidence="1">
        <name>Zn(2+)</name>
        <dbReference type="ChEBI" id="CHEBI:29105"/>
    </cofactor>
</comment>
<feature type="domain" description="Peptidase M50" evidence="8">
    <location>
        <begin position="190"/>
        <end position="269"/>
    </location>
</feature>
<feature type="transmembrane region" description="Helical" evidence="7">
    <location>
        <begin position="345"/>
        <end position="369"/>
    </location>
</feature>
<feature type="transmembrane region" description="Helical" evidence="7">
    <location>
        <begin position="249"/>
        <end position="270"/>
    </location>
</feature>